<organism evidence="6 7">
    <name type="scientific">Blepharisma stoltei</name>
    <dbReference type="NCBI Taxonomy" id="1481888"/>
    <lineage>
        <taxon>Eukaryota</taxon>
        <taxon>Sar</taxon>
        <taxon>Alveolata</taxon>
        <taxon>Ciliophora</taxon>
        <taxon>Postciliodesmatophora</taxon>
        <taxon>Heterotrichea</taxon>
        <taxon>Heterotrichida</taxon>
        <taxon>Blepharismidae</taxon>
        <taxon>Blepharisma</taxon>
    </lineage>
</organism>
<dbReference type="InterPro" id="IPR027417">
    <property type="entry name" value="P-loop_NTPase"/>
</dbReference>
<dbReference type="SMART" id="SM00382">
    <property type="entry name" value="AAA"/>
    <property type="match status" value="1"/>
</dbReference>
<sequence length="322" mass="36068">MGDFEIPWVEKYRPQVLEDVVGNERAIQQLNSIALQGNMPNLLLVGPPGCGKTTSIWCLARQMLGDSVKQGVCELNASDERGIEVVREKIKAFAQQKVNVPPNMHKVIILDEADSMTASAQQALRMIMTDYTNTTRFALACNDSSKIIEAIQSRCAILRFTRLNDAEVLQRLLRITDQESVTYDDKGMEALVFTAEGDMRNAINNLQATVSAFNVVNFENVFRVCDQPHPDLLKSVIQKCTEGQFTTAADSLQVLWIQGYSPLDIIGSLYRVVTNFSMNEHMQLRYLKEIAVLRMRMLDGVCTLLQVHGCLAKLCEISLCQS</sequence>
<name>A0AAU9KG90_9CILI</name>
<evidence type="ECO:0000313" key="7">
    <source>
        <dbReference type="Proteomes" id="UP001162131"/>
    </source>
</evidence>
<gene>
    <name evidence="6" type="ORF">BSTOLATCC_MIC55709</name>
</gene>
<dbReference type="Gene3D" id="3.40.50.300">
    <property type="entry name" value="P-loop containing nucleotide triphosphate hydrolases"/>
    <property type="match status" value="1"/>
</dbReference>
<accession>A0AAU9KG90</accession>
<protein>
    <recommendedName>
        <fullName evidence="5">AAA+ ATPase domain-containing protein</fullName>
    </recommendedName>
</protein>
<dbReference type="SUPFAM" id="SSF48019">
    <property type="entry name" value="post-AAA+ oligomerization domain-like"/>
    <property type="match status" value="1"/>
</dbReference>
<dbReference type="InterPro" id="IPR008921">
    <property type="entry name" value="DNA_pol3_clamp-load_cplx_C"/>
</dbReference>
<comment type="similarity">
    <text evidence="1">Belongs to the activator 1 small subunits family.</text>
</comment>
<dbReference type="GO" id="GO:0016887">
    <property type="term" value="F:ATP hydrolysis activity"/>
    <property type="evidence" value="ECO:0007669"/>
    <property type="project" value="InterPro"/>
</dbReference>
<keyword evidence="4" id="KW-0067">ATP-binding</keyword>
<keyword evidence="2" id="KW-0235">DNA replication</keyword>
<dbReference type="InterPro" id="IPR003959">
    <property type="entry name" value="ATPase_AAA_core"/>
</dbReference>
<keyword evidence="3" id="KW-0547">Nucleotide-binding</keyword>
<dbReference type="Gene3D" id="1.10.8.60">
    <property type="match status" value="1"/>
</dbReference>
<dbReference type="InterPro" id="IPR013748">
    <property type="entry name" value="Rep_factorC_C"/>
</dbReference>
<dbReference type="NCBIfam" id="NF001679">
    <property type="entry name" value="PRK00440.1"/>
    <property type="match status" value="1"/>
</dbReference>
<dbReference type="GO" id="GO:0006261">
    <property type="term" value="P:DNA-templated DNA replication"/>
    <property type="evidence" value="ECO:0007669"/>
    <property type="project" value="TreeGrafter"/>
</dbReference>
<proteinExistence type="inferred from homology"/>
<evidence type="ECO:0000256" key="1">
    <source>
        <dbReference type="ARBA" id="ARBA00005378"/>
    </source>
</evidence>
<evidence type="ECO:0000256" key="2">
    <source>
        <dbReference type="ARBA" id="ARBA00022705"/>
    </source>
</evidence>
<dbReference type="GO" id="GO:0005663">
    <property type="term" value="C:DNA replication factor C complex"/>
    <property type="evidence" value="ECO:0007669"/>
    <property type="project" value="TreeGrafter"/>
</dbReference>
<dbReference type="CDD" id="cd00009">
    <property type="entry name" value="AAA"/>
    <property type="match status" value="1"/>
</dbReference>
<dbReference type="FunFam" id="3.40.50.300:FF:000952">
    <property type="entry name" value="Replication factor C subunit 2"/>
    <property type="match status" value="1"/>
</dbReference>
<keyword evidence="7" id="KW-1185">Reference proteome</keyword>
<dbReference type="InterPro" id="IPR003593">
    <property type="entry name" value="AAA+_ATPase"/>
</dbReference>
<evidence type="ECO:0000313" key="6">
    <source>
        <dbReference type="EMBL" id="CAG9332258.1"/>
    </source>
</evidence>
<dbReference type="InterPro" id="IPR047854">
    <property type="entry name" value="RFC_lid"/>
</dbReference>
<feature type="domain" description="AAA+ ATPase" evidence="5">
    <location>
        <begin position="38"/>
        <end position="170"/>
    </location>
</feature>
<dbReference type="FunFam" id="1.10.8.60:FF:000012">
    <property type="entry name" value="Replication factor C subunit 4"/>
    <property type="match status" value="1"/>
</dbReference>
<dbReference type="PANTHER" id="PTHR11669">
    <property type="entry name" value="REPLICATION FACTOR C / DNA POLYMERASE III GAMMA-TAU SUBUNIT"/>
    <property type="match status" value="1"/>
</dbReference>
<evidence type="ECO:0000259" key="5">
    <source>
        <dbReference type="SMART" id="SM00382"/>
    </source>
</evidence>
<comment type="caution">
    <text evidence="6">The sequence shown here is derived from an EMBL/GenBank/DDBJ whole genome shotgun (WGS) entry which is preliminary data.</text>
</comment>
<dbReference type="InterPro" id="IPR050238">
    <property type="entry name" value="DNA_Rep/Repair_Clamp_Loader"/>
</dbReference>
<evidence type="ECO:0000256" key="3">
    <source>
        <dbReference type="ARBA" id="ARBA00022741"/>
    </source>
</evidence>
<dbReference type="GO" id="GO:0005524">
    <property type="term" value="F:ATP binding"/>
    <property type="evidence" value="ECO:0007669"/>
    <property type="project" value="UniProtKB-KW"/>
</dbReference>
<dbReference type="GO" id="GO:0003689">
    <property type="term" value="F:DNA clamp loader activity"/>
    <property type="evidence" value="ECO:0007669"/>
    <property type="project" value="TreeGrafter"/>
</dbReference>
<dbReference type="Proteomes" id="UP001162131">
    <property type="component" value="Unassembled WGS sequence"/>
</dbReference>
<dbReference type="SUPFAM" id="SSF52540">
    <property type="entry name" value="P-loop containing nucleoside triphosphate hydrolases"/>
    <property type="match status" value="1"/>
</dbReference>
<dbReference type="PANTHER" id="PTHR11669:SF5">
    <property type="entry name" value="REPLICATION FACTOR C SUBUNIT 2"/>
    <property type="match status" value="1"/>
</dbReference>
<dbReference type="GO" id="GO:0003677">
    <property type="term" value="F:DNA binding"/>
    <property type="evidence" value="ECO:0007669"/>
    <property type="project" value="InterPro"/>
</dbReference>
<reference evidence="6" key="1">
    <citation type="submission" date="2021-09" db="EMBL/GenBank/DDBJ databases">
        <authorList>
            <consortium name="AG Swart"/>
            <person name="Singh M."/>
            <person name="Singh A."/>
            <person name="Seah K."/>
            <person name="Emmerich C."/>
        </authorList>
    </citation>
    <scope>NUCLEOTIDE SEQUENCE</scope>
    <source>
        <strain evidence="6">ATCC30299</strain>
    </source>
</reference>
<dbReference type="GO" id="GO:0006281">
    <property type="term" value="P:DNA repair"/>
    <property type="evidence" value="ECO:0007669"/>
    <property type="project" value="TreeGrafter"/>
</dbReference>
<dbReference type="AlphaFoldDB" id="A0AAU9KG90"/>
<dbReference type="Pfam" id="PF08542">
    <property type="entry name" value="Rep_fac_C"/>
    <property type="match status" value="1"/>
</dbReference>
<dbReference type="CDD" id="cd18140">
    <property type="entry name" value="HLD_clamp_RFC"/>
    <property type="match status" value="1"/>
</dbReference>
<dbReference type="Pfam" id="PF00004">
    <property type="entry name" value="AAA"/>
    <property type="match status" value="1"/>
</dbReference>
<dbReference type="Gene3D" id="1.20.272.10">
    <property type="match status" value="1"/>
</dbReference>
<dbReference type="EMBL" id="CAJZBQ010000054">
    <property type="protein sequence ID" value="CAG9332258.1"/>
    <property type="molecule type" value="Genomic_DNA"/>
</dbReference>
<evidence type="ECO:0000256" key="4">
    <source>
        <dbReference type="ARBA" id="ARBA00022840"/>
    </source>
</evidence>
<dbReference type="GO" id="GO:0005634">
    <property type="term" value="C:nucleus"/>
    <property type="evidence" value="ECO:0007669"/>
    <property type="project" value="TreeGrafter"/>
</dbReference>